<feature type="domain" description="Transcriptional repressor PaaX-like C-terminal" evidence="3">
    <location>
        <begin position="208"/>
        <end position="279"/>
    </location>
</feature>
<dbReference type="Pfam" id="PF07848">
    <property type="entry name" value="PaaX"/>
    <property type="match status" value="1"/>
</dbReference>
<dbReference type="Gene3D" id="3.30.70.2650">
    <property type="match status" value="1"/>
</dbReference>
<dbReference type="Proteomes" id="UP000199055">
    <property type="component" value="Unassembled WGS sequence"/>
</dbReference>
<accession>A0A1H9B6A4</accession>
<dbReference type="Gene3D" id="1.20.58.1460">
    <property type="match status" value="1"/>
</dbReference>
<dbReference type="GO" id="GO:0006351">
    <property type="term" value="P:DNA-templated transcription"/>
    <property type="evidence" value="ECO:0007669"/>
    <property type="project" value="TreeGrafter"/>
</dbReference>
<dbReference type="Gene3D" id="1.10.10.10">
    <property type="entry name" value="Winged helix-like DNA-binding domain superfamily/Winged helix DNA-binding domain"/>
    <property type="match status" value="1"/>
</dbReference>
<evidence type="ECO:0000313" key="5">
    <source>
        <dbReference type="Proteomes" id="UP000199055"/>
    </source>
</evidence>
<evidence type="ECO:0000259" key="2">
    <source>
        <dbReference type="Pfam" id="PF07848"/>
    </source>
</evidence>
<evidence type="ECO:0000259" key="3">
    <source>
        <dbReference type="Pfam" id="PF08223"/>
    </source>
</evidence>
<dbReference type="PANTHER" id="PTHR30319">
    <property type="entry name" value="PHENYLACETIC ACID REGULATOR-RELATED TRANSCRIPTIONAL REPRESSOR"/>
    <property type="match status" value="1"/>
</dbReference>
<dbReference type="STRING" id="403935.SAMN05216481_102213"/>
<proteinExistence type="predicted"/>
<gene>
    <name evidence="4" type="ORF">SAMN05216481_102213</name>
</gene>
<protein>
    <submittedName>
        <fullName evidence="4">Transcriptional regulator, PaaX family</fullName>
    </submittedName>
</protein>
<feature type="region of interest" description="Disordered" evidence="1">
    <location>
        <begin position="1"/>
        <end position="35"/>
    </location>
</feature>
<dbReference type="PANTHER" id="PTHR30319:SF1">
    <property type="entry name" value="TRANSCRIPTIONAL REPRESSOR PAAX"/>
    <property type="match status" value="1"/>
</dbReference>
<dbReference type="AlphaFoldDB" id="A0A1H9B6A4"/>
<evidence type="ECO:0000313" key="4">
    <source>
        <dbReference type="EMBL" id="SEP84566.1"/>
    </source>
</evidence>
<feature type="domain" description="Transcriptional repressor PaaX-like N-terminal" evidence="2">
    <location>
        <begin position="46"/>
        <end position="107"/>
    </location>
</feature>
<dbReference type="Pfam" id="PF08223">
    <property type="entry name" value="PaaX_C"/>
    <property type="match status" value="1"/>
</dbReference>
<keyword evidence="5" id="KW-1185">Reference proteome</keyword>
<dbReference type="InterPro" id="IPR013225">
    <property type="entry name" value="PaaX_C"/>
</dbReference>
<evidence type="ECO:0000256" key="1">
    <source>
        <dbReference type="SAM" id="MobiDB-lite"/>
    </source>
</evidence>
<reference evidence="4 5" key="1">
    <citation type="submission" date="2016-10" db="EMBL/GenBank/DDBJ databases">
        <authorList>
            <person name="de Groot N.N."/>
        </authorList>
    </citation>
    <scope>NUCLEOTIDE SEQUENCE [LARGE SCALE GENOMIC DNA]</scope>
    <source>
        <strain evidence="4 5">CGMCC 4.3519</strain>
    </source>
</reference>
<dbReference type="InterPro" id="IPR012906">
    <property type="entry name" value="PaaX-like_N"/>
</dbReference>
<name>A0A1H9B6A4_9ACTN</name>
<dbReference type="EMBL" id="FOET01000002">
    <property type="protein sequence ID" value="SEP84566.1"/>
    <property type="molecule type" value="Genomic_DNA"/>
</dbReference>
<dbReference type="InterPro" id="IPR036388">
    <property type="entry name" value="WH-like_DNA-bd_sf"/>
</dbReference>
<sequence>MRRAVRITETMNGTDDAEGPDGTRATRDGTHGGRGARALALRPLTARSIVLSTLLGHHPPALPARALVRVGELFGIAEGTVRVALSRMVAAGDLAQTADGSYGLTARLLERQARQDDSRAPRTRDWRGEWEIAVVTAERRAAADRGALRRAMAALRLAELREGTWLRPANLLRPRPPVVTGQCTLLTGAPDGDPAELAAALWDLDGWAARARALTAAADAAAEAGDPARRFTVSAAVLRHLLADPLLPPALLPGDWPGAALRARYDAFEADLRAVLRRHTAPD</sequence>
<organism evidence="4 5">
    <name type="scientific">Streptomyces radiopugnans</name>
    <dbReference type="NCBI Taxonomy" id="403935"/>
    <lineage>
        <taxon>Bacteria</taxon>
        <taxon>Bacillati</taxon>
        <taxon>Actinomycetota</taxon>
        <taxon>Actinomycetes</taxon>
        <taxon>Kitasatosporales</taxon>
        <taxon>Streptomycetaceae</taxon>
        <taxon>Streptomyces</taxon>
    </lineage>
</organism>